<feature type="compositionally biased region" description="Low complexity" evidence="2">
    <location>
        <begin position="430"/>
        <end position="440"/>
    </location>
</feature>
<name>A0A9W8H762_9FUNG</name>
<dbReference type="InterPro" id="IPR036867">
    <property type="entry name" value="R3H_dom_sf"/>
</dbReference>
<gene>
    <name evidence="3" type="ORF">GGI15_003669</name>
</gene>
<dbReference type="GO" id="GO:0003723">
    <property type="term" value="F:RNA binding"/>
    <property type="evidence" value="ECO:0007669"/>
    <property type="project" value="TreeGrafter"/>
</dbReference>
<reference evidence="3" key="1">
    <citation type="submission" date="2022-07" db="EMBL/GenBank/DDBJ databases">
        <title>Phylogenomic reconstructions and comparative analyses of Kickxellomycotina fungi.</title>
        <authorList>
            <person name="Reynolds N.K."/>
            <person name="Stajich J.E."/>
            <person name="Barry K."/>
            <person name="Grigoriev I.V."/>
            <person name="Crous P."/>
            <person name="Smith M.E."/>
        </authorList>
    </citation>
    <scope>NUCLEOTIDE SEQUENCE</scope>
    <source>
        <strain evidence="3">BCRC 34489</strain>
    </source>
</reference>
<evidence type="ECO:0000313" key="4">
    <source>
        <dbReference type="Proteomes" id="UP001140172"/>
    </source>
</evidence>
<dbReference type="InterPro" id="IPR012337">
    <property type="entry name" value="RNaseH-like_sf"/>
</dbReference>
<dbReference type="SUPFAM" id="SSF82708">
    <property type="entry name" value="R3H domain"/>
    <property type="match status" value="1"/>
</dbReference>
<feature type="region of interest" description="Disordered" evidence="2">
    <location>
        <begin position="430"/>
        <end position="459"/>
    </location>
</feature>
<dbReference type="Proteomes" id="UP001140172">
    <property type="component" value="Unassembled WGS sequence"/>
</dbReference>
<dbReference type="InterPro" id="IPR036397">
    <property type="entry name" value="RNaseH_sf"/>
</dbReference>
<dbReference type="Pfam" id="PF04857">
    <property type="entry name" value="CAF1"/>
    <property type="match status" value="1"/>
</dbReference>
<dbReference type="InterPro" id="IPR051181">
    <property type="entry name" value="CAF1_poly(A)_ribonucleases"/>
</dbReference>
<accession>A0A9W8H762</accession>
<dbReference type="AlphaFoldDB" id="A0A9W8H762"/>
<protein>
    <submittedName>
        <fullName evidence="3">Uncharacterized protein</fullName>
    </submittedName>
</protein>
<dbReference type="SUPFAM" id="SSF53098">
    <property type="entry name" value="Ribonuclease H-like"/>
    <property type="match status" value="1"/>
</dbReference>
<dbReference type="Gene3D" id="3.30.420.10">
    <property type="entry name" value="Ribonuclease H-like superfamily/Ribonuclease H"/>
    <property type="match status" value="2"/>
</dbReference>
<evidence type="ECO:0000313" key="3">
    <source>
        <dbReference type="EMBL" id="KAJ2780062.1"/>
    </source>
</evidence>
<comment type="similarity">
    <text evidence="1">Belongs to the CAF1 family.</text>
</comment>
<organism evidence="3 4">
    <name type="scientific">Coemansia interrupta</name>
    <dbReference type="NCBI Taxonomy" id="1126814"/>
    <lineage>
        <taxon>Eukaryota</taxon>
        <taxon>Fungi</taxon>
        <taxon>Fungi incertae sedis</taxon>
        <taxon>Zoopagomycota</taxon>
        <taxon>Kickxellomycotina</taxon>
        <taxon>Kickxellomycetes</taxon>
        <taxon>Kickxellales</taxon>
        <taxon>Kickxellaceae</taxon>
        <taxon>Coemansia</taxon>
    </lineage>
</organism>
<dbReference type="GO" id="GO:0000175">
    <property type="term" value="F:3'-5'-RNA exonuclease activity"/>
    <property type="evidence" value="ECO:0007669"/>
    <property type="project" value="TreeGrafter"/>
</dbReference>
<dbReference type="PANTHER" id="PTHR15092:SF22">
    <property type="entry name" value="POLY(A)-SPECIFIC RIBONUCLEASE PNLDC1"/>
    <property type="match status" value="1"/>
</dbReference>
<dbReference type="EMBL" id="JANBUM010000268">
    <property type="protein sequence ID" value="KAJ2780062.1"/>
    <property type="molecule type" value="Genomic_DNA"/>
</dbReference>
<dbReference type="PANTHER" id="PTHR15092">
    <property type="entry name" value="POLY A -SPECIFIC RIBONUCLEASE/TARGET OF EGR1, MEMBER 1"/>
    <property type="match status" value="1"/>
</dbReference>
<dbReference type="OrthoDB" id="1432093at2759"/>
<sequence>MDVTKQTFQRAQREFKDSILQCDFVAMDMEMTGLYETKQLTPNRQDTKDERYAKLKRGVEAYGVAQVGICLFTWVESKDPSDGCGYYEAKSFNFNVFPATSIGGVPVDDSFMCKNTALEFLSRSSFDFNKWIYNGIPYLRTEDADRMKAERASLLTNKRPPIEIDGRHETFVKDLERGLAVFLKSRNKVMKCDTANSYQRKIIYEVVSKHATLGARSRMGEMEIFKGSKKAVAHHNSEKVRKLVSNIEEARGFSTIIEALSSARKPVIGHNMPLDVMHAYSKFFRKLPESRVEFEHEMQRFLPVLIDTKYIIESTPAIKAKYGTSSLEEIAPMLEREATSMSDGSRQLIRHHAKFTREATSTMHEAGYDAYTTGATFIRLLKLEGGLNLSSITSSCESSSELVLYRYINKLYQALGTELYWHFGASENGRSGSESTSSTSHRATEAVTSEHLSELETELEDDVVQDVCEEGFETMSIGSNDTSQKISCTQSA</sequence>
<keyword evidence="4" id="KW-1185">Reference proteome</keyword>
<dbReference type="InterPro" id="IPR006941">
    <property type="entry name" value="RNase_CAF1"/>
</dbReference>
<evidence type="ECO:0000256" key="2">
    <source>
        <dbReference type="SAM" id="MobiDB-lite"/>
    </source>
</evidence>
<comment type="caution">
    <text evidence="3">The sequence shown here is derived from an EMBL/GenBank/DDBJ whole genome shotgun (WGS) entry which is preliminary data.</text>
</comment>
<proteinExistence type="inferred from homology"/>
<evidence type="ECO:0000256" key="1">
    <source>
        <dbReference type="ARBA" id="ARBA00008372"/>
    </source>
</evidence>